<dbReference type="RefSeq" id="WP_131977579.1">
    <property type="nucleotide sequence ID" value="NZ_SLYB01000018.1"/>
</dbReference>
<dbReference type="OrthoDB" id="9779408at2"/>
<evidence type="ECO:0000313" key="10">
    <source>
        <dbReference type="Proteomes" id="UP000295763"/>
    </source>
</evidence>
<dbReference type="InterPro" id="IPR047215">
    <property type="entry name" value="Galactose_mutarotase-like"/>
</dbReference>
<dbReference type="EMBL" id="SLYB01000018">
    <property type="protein sequence ID" value="TCP93476.1"/>
    <property type="molecule type" value="Genomic_DNA"/>
</dbReference>
<keyword evidence="3 5" id="KW-0413">Isomerase</keyword>
<dbReference type="InterPro" id="IPR011013">
    <property type="entry name" value="Gal_mutarotase_sf_dom"/>
</dbReference>
<dbReference type="Gene3D" id="2.70.98.10">
    <property type="match status" value="1"/>
</dbReference>
<feature type="binding site" evidence="8">
    <location>
        <begin position="79"/>
        <end position="80"/>
    </location>
    <ligand>
        <name>beta-D-galactose</name>
        <dbReference type="ChEBI" id="CHEBI:27667"/>
    </ligand>
</feature>
<accession>A0A4R2SXT0</accession>
<proteinExistence type="inferred from homology"/>
<dbReference type="Proteomes" id="UP000295763">
    <property type="component" value="Unassembled WGS sequence"/>
</dbReference>
<dbReference type="GO" id="GO:0030246">
    <property type="term" value="F:carbohydrate binding"/>
    <property type="evidence" value="ECO:0007669"/>
    <property type="project" value="InterPro"/>
</dbReference>
<comment type="catalytic activity">
    <reaction evidence="5">
        <text>alpha-D-glucose = beta-D-glucose</text>
        <dbReference type="Rhea" id="RHEA:10264"/>
        <dbReference type="ChEBI" id="CHEBI:15903"/>
        <dbReference type="ChEBI" id="CHEBI:17925"/>
        <dbReference type="EC" id="5.1.3.3"/>
    </reaction>
</comment>
<evidence type="ECO:0000256" key="4">
    <source>
        <dbReference type="ARBA" id="ARBA00023277"/>
    </source>
</evidence>
<dbReference type="GO" id="GO:0033499">
    <property type="term" value="P:galactose catabolic process via UDP-galactose, Leloir pathway"/>
    <property type="evidence" value="ECO:0007669"/>
    <property type="project" value="TreeGrafter"/>
</dbReference>
<dbReference type="PIRSF" id="PIRSF005096">
    <property type="entry name" value="GALM"/>
    <property type="match status" value="1"/>
</dbReference>
<reference evidence="9 10" key="1">
    <citation type="submission" date="2019-03" db="EMBL/GenBank/DDBJ databases">
        <title>Genomic Encyclopedia of Type Strains, Phase IV (KMG-IV): sequencing the most valuable type-strain genomes for metagenomic binning, comparative biology and taxonomic classification.</title>
        <authorList>
            <person name="Goeker M."/>
        </authorList>
    </citation>
    <scope>NUCLEOTIDE SEQUENCE [LARGE SCALE GENOMIC DNA]</scope>
    <source>
        <strain evidence="9 10">DSM 28404</strain>
    </source>
</reference>
<dbReference type="Pfam" id="PF01263">
    <property type="entry name" value="Aldose_epim"/>
    <property type="match status" value="1"/>
</dbReference>
<comment type="similarity">
    <text evidence="2 5">Belongs to the aldose epimerase family.</text>
</comment>
<keyword evidence="10" id="KW-1185">Reference proteome</keyword>
<dbReference type="InterPro" id="IPR008183">
    <property type="entry name" value="Aldose_1/G6P_1-epimerase"/>
</dbReference>
<evidence type="ECO:0000256" key="2">
    <source>
        <dbReference type="ARBA" id="ARBA00006206"/>
    </source>
</evidence>
<evidence type="ECO:0000256" key="1">
    <source>
        <dbReference type="ARBA" id="ARBA00005028"/>
    </source>
</evidence>
<feature type="active site" description="Proton acceptor" evidence="6">
    <location>
        <position position="316"/>
    </location>
</feature>
<dbReference type="PANTHER" id="PTHR10091:SF0">
    <property type="entry name" value="GALACTOSE MUTAROTASE"/>
    <property type="match status" value="1"/>
</dbReference>
<sequence length="351" mass="40166">MELAIKEFGQIEEHPVELITLKNSQNFSISITNYGCIVTSIKMPDRHGNIDDIVLGYDSLEKYLSGHPFFGAIAGRFANRIADGVLKINNQVYQLEKNEIATQQHLHGGKKGFDKYIWGYDIEQTPTRIMVHFHRVSCDGEAGYPGNLMVTHSVGLDESNQVHFYFNAITDKPTVVNLVNHSYYNLLGHNRGTIENHILKVFADFYTPINEHLIPTGEIKKLADTPLDFIQPISLHHNMERLPRGEIDHNFILRKDYVYDAYHMAAELYEPKCGRFMSIITTQPAVQIYNGSKLSNKLWIGRDNSKYESFAGICFETQHFPNSPNYAHFPTTQLNPGQTYTQKTIHQFSIR</sequence>
<feature type="binding site" evidence="7">
    <location>
        <position position="248"/>
    </location>
    <ligand>
        <name>beta-D-galactose</name>
        <dbReference type="ChEBI" id="CHEBI:27667"/>
    </ligand>
</feature>
<dbReference type="CDD" id="cd09019">
    <property type="entry name" value="galactose_mutarotase_like"/>
    <property type="match status" value="1"/>
</dbReference>
<evidence type="ECO:0000256" key="7">
    <source>
        <dbReference type="PIRSR" id="PIRSR005096-2"/>
    </source>
</evidence>
<name>A0A4R2SXT0_9PAST</name>
<evidence type="ECO:0000256" key="5">
    <source>
        <dbReference type="PIRNR" id="PIRNR005096"/>
    </source>
</evidence>
<evidence type="ECO:0000256" key="6">
    <source>
        <dbReference type="PIRSR" id="PIRSR005096-1"/>
    </source>
</evidence>
<dbReference type="GO" id="GO:0004034">
    <property type="term" value="F:aldose 1-epimerase activity"/>
    <property type="evidence" value="ECO:0007669"/>
    <property type="project" value="UniProtKB-EC"/>
</dbReference>
<evidence type="ECO:0000256" key="3">
    <source>
        <dbReference type="ARBA" id="ARBA00023235"/>
    </source>
</evidence>
<gene>
    <name evidence="9" type="ORF">EDC44_11825</name>
</gene>
<organism evidence="9 10">
    <name type="scientific">Cricetibacter osteomyelitidis</name>
    <dbReference type="NCBI Taxonomy" id="1521931"/>
    <lineage>
        <taxon>Bacteria</taxon>
        <taxon>Pseudomonadati</taxon>
        <taxon>Pseudomonadota</taxon>
        <taxon>Gammaproteobacteria</taxon>
        <taxon>Pasteurellales</taxon>
        <taxon>Pasteurellaceae</taxon>
        <taxon>Cricetibacter</taxon>
    </lineage>
</organism>
<feature type="binding site" evidence="8">
    <location>
        <begin position="181"/>
        <end position="183"/>
    </location>
    <ligand>
        <name>beta-D-galactose</name>
        <dbReference type="ChEBI" id="CHEBI:27667"/>
    </ligand>
</feature>
<evidence type="ECO:0000313" key="9">
    <source>
        <dbReference type="EMBL" id="TCP93476.1"/>
    </source>
</evidence>
<feature type="active site" description="Proton donor" evidence="6">
    <location>
        <position position="181"/>
    </location>
</feature>
<dbReference type="InterPro" id="IPR014718">
    <property type="entry name" value="GH-type_carb-bd"/>
</dbReference>
<comment type="caution">
    <text evidence="9">The sequence shown here is derived from an EMBL/GenBank/DDBJ whole genome shotgun (WGS) entry which is preliminary data.</text>
</comment>
<protein>
    <recommendedName>
        <fullName evidence="5">Aldose 1-epimerase</fullName>
        <ecNumber evidence="5">5.1.3.3</ecNumber>
    </recommendedName>
</protein>
<keyword evidence="4 5" id="KW-0119">Carbohydrate metabolism</keyword>
<dbReference type="EC" id="5.1.3.3" evidence="5"/>
<dbReference type="AlphaFoldDB" id="A0A4R2SXT0"/>
<dbReference type="GO" id="GO:0006006">
    <property type="term" value="P:glucose metabolic process"/>
    <property type="evidence" value="ECO:0007669"/>
    <property type="project" value="TreeGrafter"/>
</dbReference>
<dbReference type="InterPro" id="IPR015443">
    <property type="entry name" value="Aldose_1-epimerase"/>
</dbReference>
<comment type="pathway">
    <text evidence="1 5">Carbohydrate metabolism; hexose metabolism.</text>
</comment>
<dbReference type="SUPFAM" id="SSF74650">
    <property type="entry name" value="Galactose mutarotase-like"/>
    <property type="match status" value="1"/>
</dbReference>
<dbReference type="NCBIfam" id="NF008277">
    <property type="entry name" value="PRK11055.1"/>
    <property type="match status" value="1"/>
</dbReference>
<evidence type="ECO:0000256" key="8">
    <source>
        <dbReference type="PIRSR" id="PIRSR005096-3"/>
    </source>
</evidence>
<dbReference type="UniPathway" id="UPA00242"/>
<dbReference type="PANTHER" id="PTHR10091">
    <property type="entry name" value="ALDOSE-1-EPIMERASE"/>
    <property type="match status" value="1"/>
</dbReference>